<comment type="caution">
    <text evidence="2">The sequence shown here is derived from an EMBL/GenBank/DDBJ whole genome shotgun (WGS) entry which is preliminary data.</text>
</comment>
<keyword evidence="3" id="KW-1185">Reference proteome</keyword>
<dbReference type="RefSeq" id="WP_229911025.1">
    <property type="nucleotide sequence ID" value="NZ_BMSX01000007.1"/>
</dbReference>
<dbReference type="AlphaFoldDB" id="A0A918F7L8"/>
<dbReference type="Proteomes" id="UP000658320">
    <property type="component" value="Unassembled WGS sequence"/>
</dbReference>
<evidence type="ECO:0000256" key="1">
    <source>
        <dbReference type="SAM" id="SignalP"/>
    </source>
</evidence>
<reference evidence="2" key="1">
    <citation type="journal article" date="2014" name="Int. J. Syst. Evol. Microbiol.">
        <title>Complete genome sequence of Corynebacterium casei LMG S-19264T (=DSM 44701T), isolated from a smear-ripened cheese.</title>
        <authorList>
            <consortium name="US DOE Joint Genome Institute (JGI-PGF)"/>
            <person name="Walter F."/>
            <person name="Albersmeier A."/>
            <person name="Kalinowski J."/>
            <person name="Ruckert C."/>
        </authorList>
    </citation>
    <scope>NUCLEOTIDE SEQUENCE</scope>
    <source>
        <strain evidence="2">JCM 4346</strain>
    </source>
</reference>
<gene>
    <name evidence="2" type="ORF">GCM10010251_35750</name>
</gene>
<feature type="signal peptide" evidence="1">
    <location>
        <begin position="1"/>
        <end position="48"/>
    </location>
</feature>
<dbReference type="InterPro" id="IPR006311">
    <property type="entry name" value="TAT_signal"/>
</dbReference>
<evidence type="ECO:0000313" key="2">
    <source>
        <dbReference type="EMBL" id="GGR16477.1"/>
    </source>
</evidence>
<dbReference type="EMBL" id="BMSX01000007">
    <property type="protein sequence ID" value="GGR16477.1"/>
    <property type="molecule type" value="Genomic_DNA"/>
</dbReference>
<dbReference type="InterPro" id="IPR011042">
    <property type="entry name" value="6-blade_b-propeller_TolB-like"/>
</dbReference>
<reference evidence="2" key="2">
    <citation type="submission" date="2020-09" db="EMBL/GenBank/DDBJ databases">
        <authorList>
            <person name="Sun Q."/>
            <person name="Ohkuma M."/>
        </authorList>
    </citation>
    <scope>NUCLEOTIDE SEQUENCE</scope>
    <source>
        <strain evidence="2">JCM 4346</strain>
    </source>
</reference>
<accession>A0A918F7L8</accession>
<protein>
    <submittedName>
        <fullName evidence="2">Uncharacterized protein</fullName>
    </submittedName>
</protein>
<name>A0A918F7L8_9ACTN</name>
<keyword evidence="1" id="KW-0732">Signal</keyword>
<dbReference type="SUPFAM" id="SSF82171">
    <property type="entry name" value="DPP6 N-terminal domain-like"/>
    <property type="match status" value="1"/>
</dbReference>
<evidence type="ECO:0000313" key="3">
    <source>
        <dbReference type="Proteomes" id="UP000658320"/>
    </source>
</evidence>
<dbReference type="Gene3D" id="2.120.10.60">
    <property type="entry name" value="Tricorn protease N-terminal domain"/>
    <property type="match status" value="1"/>
</dbReference>
<dbReference type="Gene3D" id="2.120.10.30">
    <property type="entry name" value="TolB, C-terminal domain"/>
    <property type="match status" value="1"/>
</dbReference>
<organism evidence="2 3">
    <name type="scientific">Streptomyces aurantiogriseus</name>
    <dbReference type="NCBI Taxonomy" id="66870"/>
    <lineage>
        <taxon>Bacteria</taxon>
        <taxon>Bacillati</taxon>
        <taxon>Actinomycetota</taxon>
        <taxon>Actinomycetes</taxon>
        <taxon>Kitasatosporales</taxon>
        <taxon>Streptomycetaceae</taxon>
        <taxon>Streptomyces</taxon>
    </lineage>
</organism>
<proteinExistence type="predicted"/>
<sequence length="398" mass="41627">MGDDGRTGAARTNRPYEGRGLRAVLRGAAAAGALATLLSAAALPPASAAPHSDRVQRVSTAADGAQLTTASRLGAVSVGGRYVAFVTGCSGASVHCVHVKDLRNGAVREVPVSGPETHEVMISADGRRVAYTSGVYHFFKGRIHDRRTGEVQLLWPATPPTDARYEGGGITGFSADGDHVGYTIGNRHDGSRHLYVRDLATGADEMIDPLDHPGWITGGRLSANGRFVAYGTATNHQAALYVKDRATGETRRFDIAPDGTPSDGTSEVVDISADGRRVVFNSRATNLLPGEPLPAQYRAYVADLATGRIHQVGATPARAESADAGGRFVLLREDGGALVLHDLRTGGQRTVAAAEASAIAGPDAVARHGRQVVFTSSAADLVPDDTNGVSDVFVRHTR</sequence>
<feature type="chain" id="PRO_5036836648" evidence="1">
    <location>
        <begin position="49"/>
        <end position="398"/>
    </location>
</feature>
<dbReference type="PROSITE" id="PS51318">
    <property type="entry name" value="TAT"/>
    <property type="match status" value="1"/>
</dbReference>